<dbReference type="EMBL" id="CP019288">
    <property type="protein sequence ID" value="QHI38851.1"/>
    <property type="molecule type" value="Genomic_DNA"/>
</dbReference>
<proteinExistence type="predicted"/>
<accession>A0A7L4ZQQ4</accession>
<keyword evidence="2" id="KW-1185">Reference proteome</keyword>
<dbReference type="KEGG" id="kan:IMCC3317_42510"/>
<evidence type="ECO:0000313" key="1">
    <source>
        <dbReference type="EMBL" id="QHI38851.1"/>
    </source>
</evidence>
<dbReference type="OrthoDB" id="961309at2"/>
<sequence>MNTYDAKIIREIAQSLDCGEDCYLHKKTQEIITIPSDFELMEEEFQEIFEPFVTKVEKNKKDFIKFEVLESPESYKIMDKFAYQLADIEFGAKLTNILNARKPFQNFKLAIDDSEYRESWFAFKQKEIEKIVTSILEVSEK</sequence>
<dbReference type="InterPro" id="IPR005361">
    <property type="entry name" value="UPF0158"/>
</dbReference>
<gene>
    <name evidence="1" type="ORF">IMCC3317_42510</name>
</gene>
<dbReference type="AlphaFoldDB" id="A0A7L4ZQQ4"/>
<dbReference type="Proteomes" id="UP000464657">
    <property type="component" value="Chromosome"/>
</dbReference>
<reference evidence="1 2" key="1">
    <citation type="journal article" date="2013" name="Int. J. Syst. Evol. Microbiol.">
        <title>Kordia antarctica sp. nov., isolated from Antarctic seawater.</title>
        <authorList>
            <person name="Baek K."/>
            <person name="Choi A."/>
            <person name="Kang I."/>
            <person name="Lee K."/>
            <person name="Cho J.C."/>
        </authorList>
    </citation>
    <scope>NUCLEOTIDE SEQUENCE [LARGE SCALE GENOMIC DNA]</scope>
    <source>
        <strain evidence="1 2">IMCC3317</strain>
    </source>
</reference>
<organism evidence="1 2">
    <name type="scientific">Kordia antarctica</name>
    <dbReference type="NCBI Taxonomy" id="1218801"/>
    <lineage>
        <taxon>Bacteria</taxon>
        <taxon>Pseudomonadati</taxon>
        <taxon>Bacteroidota</taxon>
        <taxon>Flavobacteriia</taxon>
        <taxon>Flavobacteriales</taxon>
        <taxon>Flavobacteriaceae</taxon>
        <taxon>Kordia</taxon>
    </lineage>
</organism>
<dbReference type="Pfam" id="PF03682">
    <property type="entry name" value="UPF0158"/>
    <property type="match status" value="1"/>
</dbReference>
<dbReference type="RefSeq" id="WP_160131378.1">
    <property type="nucleotide sequence ID" value="NZ_CP019288.1"/>
</dbReference>
<protein>
    <submittedName>
        <fullName evidence="1">Uncharacterized protein</fullName>
    </submittedName>
</protein>
<evidence type="ECO:0000313" key="2">
    <source>
        <dbReference type="Proteomes" id="UP000464657"/>
    </source>
</evidence>
<name>A0A7L4ZQQ4_9FLAO</name>